<dbReference type="EMBL" id="CAXDID020000973">
    <property type="protein sequence ID" value="CAL6116215.1"/>
    <property type="molecule type" value="Genomic_DNA"/>
</dbReference>
<reference evidence="4" key="1">
    <citation type="submission" date="2023-06" db="EMBL/GenBank/DDBJ databases">
        <authorList>
            <person name="Kurt Z."/>
        </authorList>
    </citation>
    <scope>NUCLEOTIDE SEQUENCE</scope>
</reference>
<keyword evidence="6" id="KW-1185">Reference proteome</keyword>
<dbReference type="PANTHER" id="PTHR46652">
    <property type="entry name" value="LEUCINE-RICH REPEAT AND IQ DOMAIN-CONTAINING PROTEIN 1-RELATED"/>
    <property type="match status" value="1"/>
</dbReference>
<proteinExistence type="predicted"/>
<dbReference type="Pfam" id="PF00754">
    <property type="entry name" value="F5_F8_type_C"/>
    <property type="match status" value="1"/>
</dbReference>
<evidence type="ECO:0000256" key="1">
    <source>
        <dbReference type="ARBA" id="ARBA00022614"/>
    </source>
</evidence>
<dbReference type="InterPro" id="IPR025875">
    <property type="entry name" value="Leu-rich_rpt_4"/>
</dbReference>
<dbReference type="InterPro" id="IPR001611">
    <property type="entry name" value="Leu-rich_rpt"/>
</dbReference>
<dbReference type="AlphaFoldDB" id="A0AA86THN6"/>
<keyword evidence="1" id="KW-0433">Leucine-rich repeat</keyword>
<dbReference type="PROSITE" id="PS51450">
    <property type="entry name" value="LRR"/>
    <property type="match status" value="7"/>
</dbReference>
<protein>
    <submittedName>
        <fullName evidence="4">F5/8 type C domain-containing protein</fullName>
    </submittedName>
    <submittedName>
        <fullName evidence="5">F5/8_type C domain-containing protein</fullName>
    </submittedName>
</protein>
<sequence length="488" mass="56597">MLKDNKVYKLSKEISSVTRKVSDCHDNNETKYGACNSYLDGYYSWCPKDQDDLSKDISLSYLEFDFGKLVEVGQIITQGSSLYLSWVTKYRVDIYSGDQWYIIGDFQGNTDSGTNTITRDLFFVAQKLRIYPIDYHSYIELRAEVTISEEKSQQELEAIMIDQKSKLNKQYYHKAMINKYYVKTQRIIVYDVLQDIQTQITQNINCLYLTDQKNLIIYSSDLDTVLRNIIQAGPNLKYTSESYRFLSINNDDELESLGFCLLDELLISKCKNVNFTEHMDVKTLSVKYCFLKTLDGIQSWKQLTSLNVCENQLTNIEQLKELENLTILLLAVNNISDIEPLKQLKNLKQLFLQKNKIANLDPLENLVNLTDLRVFENQISNIYCLAKLKKLTVLNLRTNQISDIDVLKDLTNLSELRLQQNQISEIDSLSKLTNLTSLFLSENHITSVVELKDLTQLSQLEITQNSITDYSAIEKHPNFNKYKVEEQQ</sequence>
<dbReference type="PROSITE" id="PS50022">
    <property type="entry name" value="FA58C_3"/>
    <property type="match status" value="1"/>
</dbReference>
<evidence type="ECO:0000259" key="3">
    <source>
        <dbReference type="PROSITE" id="PS50022"/>
    </source>
</evidence>
<name>A0AA86THN6_9EUKA</name>
<evidence type="ECO:0000313" key="6">
    <source>
        <dbReference type="Proteomes" id="UP001642409"/>
    </source>
</evidence>
<feature type="domain" description="F5/8 type C" evidence="3">
    <location>
        <begin position="1"/>
        <end position="148"/>
    </location>
</feature>
<dbReference type="Proteomes" id="UP001642409">
    <property type="component" value="Unassembled WGS sequence"/>
</dbReference>
<evidence type="ECO:0000313" key="4">
    <source>
        <dbReference type="EMBL" id="CAI9917531.1"/>
    </source>
</evidence>
<dbReference type="InterPro" id="IPR000421">
    <property type="entry name" value="FA58C"/>
</dbReference>
<dbReference type="Gene3D" id="2.60.120.260">
    <property type="entry name" value="Galactose-binding domain-like"/>
    <property type="match status" value="1"/>
</dbReference>
<dbReference type="InterPro" id="IPR008979">
    <property type="entry name" value="Galactose-bd-like_sf"/>
</dbReference>
<keyword evidence="2" id="KW-0677">Repeat</keyword>
<evidence type="ECO:0000313" key="5">
    <source>
        <dbReference type="EMBL" id="CAL6116215.1"/>
    </source>
</evidence>
<dbReference type="InterPro" id="IPR050836">
    <property type="entry name" value="SDS22/Internalin_LRR"/>
</dbReference>
<evidence type="ECO:0000256" key="2">
    <source>
        <dbReference type="ARBA" id="ARBA00022737"/>
    </source>
</evidence>
<dbReference type="SMART" id="SM00369">
    <property type="entry name" value="LRR_TYP"/>
    <property type="match status" value="5"/>
</dbReference>
<comment type="caution">
    <text evidence="4">The sequence shown here is derived from an EMBL/GenBank/DDBJ whole genome shotgun (WGS) entry which is preliminary data.</text>
</comment>
<dbReference type="SMART" id="SM00365">
    <property type="entry name" value="LRR_SD22"/>
    <property type="match status" value="6"/>
</dbReference>
<dbReference type="InterPro" id="IPR032675">
    <property type="entry name" value="LRR_dom_sf"/>
</dbReference>
<dbReference type="Pfam" id="PF12799">
    <property type="entry name" value="LRR_4"/>
    <property type="match status" value="3"/>
</dbReference>
<dbReference type="SUPFAM" id="SSF49785">
    <property type="entry name" value="Galactose-binding domain-like"/>
    <property type="match status" value="1"/>
</dbReference>
<dbReference type="Gene3D" id="3.80.10.10">
    <property type="entry name" value="Ribonuclease Inhibitor"/>
    <property type="match status" value="1"/>
</dbReference>
<accession>A0AA86THN6</accession>
<dbReference type="PANTHER" id="PTHR46652:SF3">
    <property type="entry name" value="LEUCINE-RICH REPEAT-CONTAINING PROTEIN 9"/>
    <property type="match status" value="1"/>
</dbReference>
<organism evidence="4">
    <name type="scientific">Hexamita inflata</name>
    <dbReference type="NCBI Taxonomy" id="28002"/>
    <lineage>
        <taxon>Eukaryota</taxon>
        <taxon>Metamonada</taxon>
        <taxon>Diplomonadida</taxon>
        <taxon>Hexamitidae</taxon>
        <taxon>Hexamitinae</taxon>
        <taxon>Hexamita</taxon>
    </lineage>
</organism>
<dbReference type="SUPFAM" id="SSF52058">
    <property type="entry name" value="L domain-like"/>
    <property type="match status" value="1"/>
</dbReference>
<gene>
    <name evidence="4" type="ORF">HINF_LOCUS5176</name>
    <name evidence="5" type="ORF">HINF_LOCUS78964</name>
</gene>
<dbReference type="EMBL" id="CATOUU010000133">
    <property type="protein sequence ID" value="CAI9917531.1"/>
    <property type="molecule type" value="Genomic_DNA"/>
</dbReference>
<dbReference type="PROSITE" id="PS01285">
    <property type="entry name" value="FA58C_1"/>
    <property type="match status" value="1"/>
</dbReference>
<dbReference type="InterPro" id="IPR003591">
    <property type="entry name" value="Leu-rich_rpt_typical-subtyp"/>
</dbReference>
<reference evidence="5 6" key="2">
    <citation type="submission" date="2024-07" db="EMBL/GenBank/DDBJ databases">
        <authorList>
            <person name="Akdeniz Z."/>
        </authorList>
    </citation>
    <scope>NUCLEOTIDE SEQUENCE [LARGE SCALE GENOMIC DNA]</scope>
</reference>